<sequence length="208" mass="23455">MFRATREQRRPSLSQEAHESGADSDDSEAPDKETTNYPRTQGPLTKTDLHQMLLAASADIKAHTAAELERHISGLKGEIETLNNRTSQAKADITQIKANTTQHSQDIFYLSDKETKSTFYTTRLKWKNLQRPWGYSLPLGFQQGTDATTTNPERPTPTTTNKYPDNKLRKDPTNNWDCHPGAYDLKPALVAAGLSLSDQRKLQRKTKQ</sequence>
<evidence type="ECO:0000256" key="2">
    <source>
        <dbReference type="SAM" id="MobiDB-lite"/>
    </source>
</evidence>
<reference evidence="3" key="1">
    <citation type="submission" date="2022-03" db="EMBL/GenBank/DDBJ databases">
        <authorList>
            <person name="Alioto T."/>
            <person name="Alioto T."/>
            <person name="Gomez Garrido J."/>
        </authorList>
    </citation>
    <scope>NUCLEOTIDE SEQUENCE</scope>
</reference>
<feature type="coiled-coil region" evidence="1">
    <location>
        <begin position="65"/>
        <end position="99"/>
    </location>
</feature>
<feature type="compositionally biased region" description="Basic and acidic residues" evidence="2">
    <location>
        <begin position="1"/>
        <end position="21"/>
    </location>
</feature>
<dbReference type="EMBL" id="OW240914">
    <property type="protein sequence ID" value="CAH2274593.1"/>
    <property type="molecule type" value="Genomic_DNA"/>
</dbReference>
<evidence type="ECO:0000256" key="1">
    <source>
        <dbReference type="SAM" id="Coils"/>
    </source>
</evidence>
<name>A0AAD1RM61_PELCU</name>
<feature type="compositionally biased region" description="Low complexity" evidence="2">
    <location>
        <begin position="148"/>
        <end position="160"/>
    </location>
</feature>
<dbReference type="Proteomes" id="UP001295444">
    <property type="component" value="Chromosome 03"/>
</dbReference>
<accession>A0AAD1RM61</accession>
<feature type="region of interest" description="Disordered" evidence="2">
    <location>
        <begin position="1"/>
        <end position="47"/>
    </location>
</feature>
<proteinExistence type="predicted"/>
<dbReference type="AlphaFoldDB" id="A0AAD1RM61"/>
<feature type="region of interest" description="Disordered" evidence="2">
    <location>
        <begin position="140"/>
        <end position="182"/>
    </location>
</feature>
<evidence type="ECO:0000313" key="3">
    <source>
        <dbReference type="EMBL" id="CAH2274593.1"/>
    </source>
</evidence>
<keyword evidence="4" id="KW-1185">Reference proteome</keyword>
<gene>
    <name evidence="3" type="ORF">PECUL_23A058045</name>
</gene>
<feature type="compositionally biased region" description="Polar residues" evidence="2">
    <location>
        <begin position="35"/>
        <end position="44"/>
    </location>
</feature>
<keyword evidence="1" id="KW-0175">Coiled coil</keyword>
<organism evidence="3 4">
    <name type="scientific">Pelobates cultripes</name>
    <name type="common">Western spadefoot toad</name>
    <dbReference type="NCBI Taxonomy" id="61616"/>
    <lineage>
        <taxon>Eukaryota</taxon>
        <taxon>Metazoa</taxon>
        <taxon>Chordata</taxon>
        <taxon>Craniata</taxon>
        <taxon>Vertebrata</taxon>
        <taxon>Euteleostomi</taxon>
        <taxon>Amphibia</taxon>
        <taxon>Batrachia</taxon>
        <taxon>Anura</taxon>
        <taxon>Pelobatoidea</taxon>
        <taxon>Pelobatidae</taxon>
        <taxon>Pelobates</taxon>
    </lineage>
</organism>
<evidence type="ECO:0000313" key="4">
    <source>
        <dbReference type="Proteomes" id="UP001295444"/>
    </source>
</evidence>
<protein>
    <submittedName>
        <fullName evidence="3">Uncharacterized protein</fullName>
    </submittedName>
</protein>